<keyword evidence="8" id="KW-1185">Reference proteome</keyword>
<keyword evidence="2" id="KW-0808">Transferase</keyword>
<feature type="compositionally biased region" description="Polar residues" evidence="5">
    <location>
        <begin position="120"/>
        <end position="132"/>
    </location>
</feature>
<organism evidence="7 8">
    <name type="scientific">Lentinula guzmanii</name>
    <dbReference type="NCBI Taxonomy" id="2804957"/>
    <lineage>
        <taxon>Eukaryota</taxon>
        <taxon>Fungi</taxon>
        <taxon>Dikarya</taxon>
        <taxon>Basidiomycota</taxon>
        <taxon>Agaricomycotina</taxon>
        <taxon>Agaricomycetes</taxon>
        <taxon>Agaricomycetidae</taxon>
        <taxon>Agaricales</taxon>
        <taxon>Marasmiineae</taxon>
        <taxon>Omphalotaceae</taxon>
        <taxon>Lentinula</taxon>
    </lineage>
</organism>
<dbReference type="PANTHER" id="PTHR43851">
    <property type="match status" value="1"/>
</dbReference>
<evidence type="ECO:0000256" key="1">
    <source>
        <dbReference type="ARBA" id="ARBA00009670"/>
    </source>
</evidence>
<gene>
    <name evidence="7" type="ORF">DFJ43DRAFT_456473</name>
</gene>
<dbReference type="InterPro" id="IPR051409">
    <property type="entry name" value="Atypical_kinase_ADCK"/>
</dbReference>
<dbReference type="InterPro" id="IPR004147">
    <property type="entry name" value="ABC1_dom"/>
</dbReference>
<dbReference type="CDD" id="cd13970">
    <property type="entry name" value="ABC1_ADCK3"/>
    <property type="match status" value="1"/>
</dbReference>
<evidence type="ECO:0000256" key="3">
    <source>
        <dbReference type="ARBA" id="ARBA00022741"/>
    </source>
</evidence>
<accession>A0AA38MSW7</accession>
<reference evidence="7" key="1">
    <citation type="submission" date="2022-08" db="EMBL/GenBank/DDBJ databases">
        <authorList>
            <consortium name="DOE Joint Genome Institute"/>
            <person name="Min B."/>
            <person name="Sierra-Patev S."/>
            <person name="Naranjo-Ortiz M."/>
            <person name="Looney B."/>
            <person name="Konkel Z."/>
            <person name="Slot J.C."/>
            <person name="Sakamoto Y."/>
            <person name="Steenwyk J.L."/>
            <person name="Rokas A."/>
            <person name="Carro J."/>
            <person name="Camarero S."/>
            <person name="Ferreira P."/>
            <person name="Molpeceres G."/>
            <person name="Ruiz-duenas F.J."/>
            <person name="Serrano A."/>
            <person name="Henrissat B."/>
            <person name="Drula E."/>
            <person name="Hughes K.W."/>
            <person name="Mata J.L."/>
            <person name="Ishikawa N.K."/>
            <person name="Vargas-Isla R."/>
            <person name="Ushijima S."/>
            <person name="Smith C.A."/>
            <person name="Ahrendt S."/>
            <person name="Andreopoulos W."/>
            <person name="He G."/>
            <person name="LaButti K."/>
            <person name="Lipzen A."/>
            <person name="Ng V."/>
            <person name="Riley R."/>
            <person name="Sandor L."/>
            <person name="Barry K."/>
            <person name="Martinez A.T."/>
            <person name="Xiao Y."/>
            <person name="Gibbons J.G."/>
            <person name="Terashima K."/>
            <person name="Hibbett D.S."/>
            <person name="Grigoriev I.V."/>
        </authorList>
    </citation>
    <scope>NUCLEOTIDE SEQUENCE</scope>
    <source>
        <strain evidence="7">ET3784</strain>
    </source>
</reference>
<dbReference type="EMBL" id="JANVFO010000034">
    <property type="protein sequence ID" value="KAJ3730904.1"/>
    <property type="molecule type" value="Genomic_DNA"/>
</dbReference>
<dbReference type="Proteomes" id="UP001176059">
    <property type="component" value="Unassembled WGS sequence"/>
</dbReference>
<sequence>MPPGPGYNWICVLSSTAEILGHAAKYRASQLTRLSRENVSPDRVKSVALENDWNDLKVKTKEVEERLETREDDHNLEEVNAIAPSELDAMLSSLSENVMEPNLDRPENRVAALKEAHISSEPTFDTSSNSTLIAAPTTPTPLNQQPDHDGLLKSKPSTTVDPSPPAEPILVSEPEHNNSIILETAPAVTTLIHRNTLQSSKVPSSKLGRLFHYGGLAASLGYGAASEFLRPSTASADASSRSVLLTDANISRLVSKLSQMRGAALKLGQFLSIQDTHLLPAEIDAVFRRVQDSAHYMPDWQMEEVLNLALGPSWSTEYFQNFNRIPFAAASIGQVHEGVLKAEWSPTGKPEKVAVKVQFPNIRDSISADLSYITWLLRVTLGGKILPKGLFLDRTMEVMKSELADECNYVREAHFLRQFRSPAFLGMFEVVCTRKACVHDVAQNVGSDSRFSVPWVSSISSEQVLVMEFVEGGVGLGSDLVMALPQKEKDKIATTILHLCLLELFRFGSMQTDPNYSNFLYIPDSGKIALVDFGATREYGAEFLDGWRRLLEAAASLNLDSNELHQSSAWDVCINESISLGYLIGGPGEGEGLESPGMVEAHVTSLALIAHPFSEQTPQPVRFGKGSEFGRNTERIRNELIPVMLRERKKGPPRETYSLNRKLSGAFLLASRLGATIRAREIWEDVLGK</sequence>
<dbReference type="PANTHER" id="PTHR43851:SF3">
    <property type="entry name" value="COENZYME Q8"/>
    <property type="match status" value="1"/>
</dbReference>
<dbReference type="GO" id="GO:0005524">
    <property type="term" value="F:ATP binding"/>
    <property type="evidence" value="ECO:0007669"/>
    <property type="project" value="UniProtKB-KW"/>
</dbReference>
<comment type="similarity">
    <text evidence="1">Belongs to the protein kinase superfamily. ADCK protein kinase family.</text>
</comment>
<dbReference type="InterPro" id="IPR011009">
    <property type="entry name" value="Kinase-like_dom_sf"/>
</dbReference>
<evidence type="ECO:0000313" key="8">
    <source>
        <dbReference type="Proteomes" id="UP001176059"/>
    </source>
</evidence>
<reference evidence="7" key="2">
    <citation type="journal article" date="2023" name="Proc. Natl. Acad. Sci. U.S.A.">
        <title>A global phylogenomic analysis of the shiitake genus Lentinula.</title>
        <authorList>
            <person name="Sierra-Patev S."/>
            <person name="Min B."/>
            <person name="Naranjo-Ortiz M."/>
            <person name="Looney B."/>
            <person name="Konkel Z."/>
            <person name="Slot J.C."/>
            <person name="Sakamoto Y."/>
            <person name="Steenwyk J.L."/>
            <person name="Rokas A."/>
            <person name="Carro J."/>
            <person name="Camarero S."/>
            <person name="Ferreira P."/>
            <person name="Molpeceres G."/>
            <person name="Ruiz-Duenas F.J."/>
            <person name="Serrano A."/>
            <person name="Henrissat B."/>
            <person name="Drula E."/>
            <person name="Hughes K.W."/>
            <person name="Mata J.L."/>
            <person name="Ishikawa N.K."/>
            <person name="Vargas-Isla R."/>
            <person name="Ushijima S."/>
            <person name="Smith C.A."/>
            <person name="Donoghue J."/>
            <person name="Ahrendt S."/>
            <person name="Andreopoulos W."/>
            <person name="He G."/>
            <person name="LaButti K."/>
            <person name="Lipzen A."/>
            <person name="Ng V."/>
            <person name="Riley R."/>
            <person name="Sandor L."/>
            <person name="Barry K."/>
            <person name="Martinez A.T."/>
            <person name="Xiao Y."/>
            <person name="Gibbons J.G."/>
            <person name="Terashima K."/>
            <person name="Grigoriev I.V."/>
            <person name="Hibbett D."/>
        </authorList>
    </citation>
    <scope>NUCLEOTIDE SEQUENCE</scope>
    <source>
        <strain evidence="7">ET3784</strain>
    </source>
</reference>
<protein>
    <submittedName>
        <fullName evidence="7">ABC1-domain-containing protein</fullName>
    </submittedName>
</protein>
<dbReference type="Pfam" id="PF03109">
    <property type="entry name" value="ABC1"/>
    <property type="match status" value="2"/>
</dbReference>
<evidence type="ECO:0000259" key="6">
    <source>
        <dbReference type="Pfam" id="PF03109"/>
    </source>
</evidence>
<keyword evidence="4" id="KW-0067">ATP-binding</keyword>
<proteinExistence type="inferred from homology"/>
<dbReference type="GO" id="GO:0006744">
    <property type="term" value="P:ubiquinone biosynthetic process"/>
    <property type="evidence" value="ECO:0007669"/>
    <property type="project" value="TreeGrafter"/>
</dbReference>
<name>A0AA38MSW7_9AGAR</name>
<keyword evidence="3" id="KW-0547">Nucleotide-binding</keyword>
<dbReference type="InterPro" id="IPR034646">
    <property type="entry name" value="ADCK3_dom"/>
</dbReference>
<dbReference type="GO" id="GO:0016740">
    <property type="term" value="F:transferase activity"/>
    <property type="evidence" value="ECO:0007669"/>
    <property type="project" value="UniProtKB-KW"/>
</dbReference>
<comment type="caution">
    <text evidence="7">The sequence shown here is derived from an EMBL/GenBank/DDBJ whole genome shotgun (WGS) entry which is preliminary data.</text>
</comment>
<feature type="domain" description="ABC1 atypical kinase-like" evidence="6">
    <location>
        <begin position="289"/>
        <end position="421"/>
    </location>
</feature>
<feature type="domain" description="ABC1 atypical kinase-like" evidence="6">
    <location>
        <begin position="440"/>
        <end position="558"/>
    </location>
</feature>
<feature type="region of interest" description="Disordered" evidence="5">
    <location>
        <begin position="119"/>
        <end position="165"/>
    </location>
</feature>
<dbReference type="SUPFAM" id="SSF56112">
    <property type="entry name" value="Protein kinase-like (PK-like)"/>
    <property type="match status" value="1"/>
</dbReference>
<evidence type="ECO:0000313" key="7">
    <source>
        <dbReference type="EMBL" id="KAJ3730904.1"/>
    </source>
</evidence>
<evidence type="ECO:0000256" key="4">
    <source>
        <dbReference type="ARBA" id="ARBA00022840"/>
    </source>
</evidence>
<evidence type="ECO:0000256" key="5">
    <source>
        <dbReference type="SAM" id="MobiDB-lite"/>
    </source>
</evidence>
<evidence type="ECO:0000256" key="2">
    <source>
        <dbReference type="ARBA" id="ARBA00022679"/>
    </source>
</evidence>
<dbReference type="AlphaFoldDB" id="A0AA38MSW7"/>